<gene>
    <name evidence="2" type="ORF">CR513_05621</name>
</gene>
<evidence type="ECO:0000256" key="1">
    <source>
        <dbReference type="SAM" id="MobiDB-lite"/>
    </source>
</evidence>
<protein>
    <submittedName>
        <fullName evidence="2">Uncharacterized protein</fullName>
    </submittedName>
</protein>
<organism evidence="2 3">
    <name type="scientific">Mucuna pruriens</name>
    <name type="common">Velvet bean</name>
    <name type="synonym">Dolichos pruriens</name>
    <dbReference type="NCBI Taxonomy" id="157652"/>
    <lineage>
        <taxon>Eukaryota</taxon>
        <taxon>Viridiplantae</taxon>
        <taxon>Streptophyta</taxon>
        <taxon>Embryophyta</taxon>
        <taxon>Tracheophyta</taxon>
        <taxon>Spermatophyta</taxon>
        <taxon>Magnoliopsida</taxon>
        <taxon>eudicotyledons</taxon>
        <taxon>Gunneridae</taxon>
        <taxon>Pentapetalae</taxon>
        <taxon>rosids</taxon>
        <taxon>fabids</taxon>
        <taxon>Fabales</taxon>
        <taxon>Fabaceae</taxon>
        <taxon>Papilionoideae</taxon>
        <taxon>50 kb inversion clade</taxon>
        <taxon>NPAAA clade</taxon>
        <taxon>indigoferoid/millettioid clade</taxon>
        <taxon>Phaseoleae</taxon>
        <taxon>Mucuna</taxon>
    </lineage>
</organism>
<comment type="caution">
    <text evidence="2">The sequence shown here is derived from an EMBL/GenBank/DDBJ whole genome shotgun (WGS) entry which is preliminary data.</text>
</comment>
<dbReference type="Proteomes" id="UP000257109">
    <property type="component" value="Unassembled WGS sequence"/>
</dbReference>
<dbReference type="PANTHER" id="PTHR32108:SF9">
    <property type="entry name" value="REVERSE TRANSCRIPTASE RNASE H-LIKE DOMAIN-CONTAINING PROTEIN"/>
    <property type="match status" value="1"/>
</dbReference>
<feature type="region of interest" description="Disordered" evidence="1">
    <location>
        <begin position="49"/>
        <end position="95"/>
    </location>
</feature>
<dbReference type="PANTHER" id="PTHR32108">
    <property type="entry name" value="DNA-DIRECTED RNA POLYMERASE SUBUNIT ALPHA"/>
    <property type="match status" value="1"/>
</dbReference>
<keyword evidence="3" id="KW-1185">Reference proteome</keyword>
<dbReference type="AlphaFoldDB" id="A0A371I4K0"/>
<feature type="compositionally biased region" description="Polar residues" evidence="1">
    <location>
        <begin position="75"/>
        <end position="92"/>
    </location>
</feature>
<evidence type="ECO:0000313" key="2">
    <source>
        <dbReference type="EMBL" id="RDY09933.1"/>
    </source>
</evidence>
<dbReference type="OrthoDB" id="1418540at2759"/>
<evidence type="ECO:0000313" key="3">
    <source>
        <dbReference type="Proteomes" id="UP000257109"/>
    </source>
</evidence>
<dbReference type="EMBL" id="QJKJ01000945">
    <property type="protein sequence ID" value="RDY09933.1"/>
    <property type="molecule type" value="Genomic_DNA"/>
</dbReference>
<feature type="non-terminal residue" evidence="2">
    <location>
        <position position="1"/>
    </location>
</feature>
<name>A0A371I4K0_MUCPR</name>
<sequence length="286" mass="31947">MVTMFIDTLPSPYYDRIVGNVASNFANLVVVGERIELGIQRGKPRQTLLRTPLGYKGGSRSTTTQPTPYIPPSQPQANVGTTTNARPTQQGARRSHRVLAPIPMTYTQLFPLLLEQNLIELIPLKPFEPPYPRSYDPNVRCDYHGRTIGHATERCWSLKHKVQDHLDDGLLRFEDKGPNVHSSPFPDHGAATVNTISHMDERVVGSNKRKDGESRQAVDSTNRVEEGSHPYQLDDITTVAYIKGNGNPRPKSLIIQYNLASKPRVPFISRSRASLFTTITQCHGSI</sequence>
<accession>A0A371I4K0</accession>
<proteinExistence type="predicted"/>
<feature type="region of interest" description="Disordered" evidence="1">
    <location>
        <begin position="205"/>
        <end position="230"/>
    </location>
</feature>
<feature type="compositionally biased region" description="Basic and acidic residues" evidence="1">
    <location>
        <begin position="205"/>
        <end position="228"/>
    </location>
</feature>
<reference evidence="2" key="1">
    <citation type="submission" date="2018-05" db="EMBL/GenBank/DDBJ databases">
        <title>Draft genome of Mucuna pruriens seed.</title>
        <authorList>
            <person name="Nnadi N.E."/>
            <person name="Vos R."/>
            <person name="Hasami M.H."/>
            <person name="Devisetty U.K."/>
            <person name="Aguiy J.C."/>
        </authorList>
    </citation>
    <scope>NUCLEOTIDE SEQUENCE [LARGE SCALE GENOMIC DNA]</scope>
    <source>
        <strain evidence="2">JCA_2017</strain>
    </source>
</reference>